<dbReference type="AlphaFoldDB" id="A0A9W9YQR6"/>
<evidence type="ECO:0000313" key="1">
    <source>
        <dbReference type="EMBL" id="KAJ7363252.1"/>
    </source>
</evidence>
<gene>
    <name evidence="1" type="ORF">OS493_011534</name>
</gene>
<dbReference type="Proteomes" id="UP001163046">
    <property type="component" value="Unassembled WGS sequence"/>
</dbReference>
<sequence>MRMPTELGDAFLEKLDIVVGMTVAEVDVTVVKLGVTVAEDFSISSVLLIAMVELLNINEELETRGLGLVEAVLFAPITVVVFCTISLDLIIPSLALNTVVMVCDVKRDVTKLENELNTGVVLEIPTSVVDTITVLFPVNIAVVSSVVDFRVLILSVKRREVDEGANLLEFNTLALLSIDVTTLENASLVCEAVTNKLLEFGSKMVEETTVDVLLGRIVAINEELLVNSLLALGTTDEEFTTNIVDETSRVEIRICVVLEGKLLFD</sequence>
<protein>
    <submittedName>
        <fullName evidence="1">Uncharacterized protein</fullName>
    </submittedName>
</protein>
<comment type="caution">
    <text evidence="1">The sequence shown here is derived from an EMBL/GenBank/DDBJ whole genome shotgun (WGS) entry which is preliminary data.</text>
</comment>
<evidence type="ECO:0000313" key="2">
    <source>
        <dbReference type="Proteomes" id="UP001163046"/>
    </source>
</evidence>
<dbReference type="EMBL" id="MU827306">
    <property type="protein sequence ID" value="KAJ7363252.1"/>
    <property type="molecule type" value="Genomic_DNA"/>
</dbReference>
<proteinExistence type="predicted"/>
<accession>A0A9W9YQR6</accession>
<reference evidence="1" key="1">
    <citation type="submission" date="2023-01" db="EMBL/GenBank/DDBJ databases">
        <title>Genome assembly of the deep-sea coral Lophelia pertusa.</title>
        <authorList>
            <person name="Herrera S."/>
            <person name="Cordes E."/>
        </authorList>
    </citation>
    <scope>NUCLEOTIDE SEQUENCE</scope>
    <source>
        <strain evidence="1">USNM1676648</strain>
        <tissue evidence="1">Polyp</tissue>
    </source>
</reference>
<keyword evidence="2" id="KW-1185">Reference proteome</keyword>
<name>A0A9W9YQR6_9CNID</name>
<organism evidence="1 2">
    <name type="scientific">Desmophyllum pertusum</name>
    <dbReference type="NCBI Taxonomy" id="174260"/>
    <lineage>
        <taxon>Eukaryota</taxon>
        <taxon>Metazoa</taxon>
        <taxon>Cnidaria</taxon>
        <taxon>Anthozoa</taxon>
        <taxon>Hexacorallia</taxon>
        <taxon>Scleractinia</taxon>
        <taxon>Caryophylliina</taxon>
        <taxon>Caryophylliidae</taxon>
        <taxon>Desmophyllum</taxon>
    </lineage>
</organism>